<dbReference type="InterPro" id="IPR003991">
    <property type="entry name" value="Pertactin_virulence_factor"/>
</dbReference>
<dbReference type="PANTHER" id="PTHR35037:SF7">
    <property type="entry name" value="AUTOTRANSPORTER"/>
    <property type="match status" value="1"/>
</dbReference>
<dbReference type="PROSITE" id="PS51208">
    <property type="entry name" value="AUTOTRANSPORTER"/>
    <property type="match status" value="1"/>
</dbReference>
<dbReference type="NCBIfam" id="TIGR01414">
    <property type="entry name" value="autotrans_barl"/>
    <property type="match status" value="1"/>
</dbReference>
<sequence length="322" mass="34636">MNKHFSLAVLATTAVIASQAALAEYPGERASLAAASAGTQAWYGELSGIRGRFDELRNQGGQEGVWVRTLNSKSRVSPGSGADYTQRQGGFVLGVDASLSEEARVGLMGGYSRSNLSMKGPDSAYLSSYFLGAYGTWMNQEGYYVDGLVKANQLRNDLSSHSAGSRIKGQYRNLGLGASVEGGKVISLDDGWYVKPFGQMSAVALQGKEHQLNDGLGSHAENSHSMLGKAGLQVGRNLMTADGGALQPYARLAYAREFADTNDVQVHDRLYRNDMAGGRAEYGVGLVAQVAERVQLNADMEYVKGKRVEQPYGLNFGMRYAF</sequence>
<protein>
    <submittedName>
        <fullName evidence="3">Autotransporter outer membrane beta-barrel domain-containing protein</fullName>
    </submittedName>
</protein>
<accession>A0A7D5D5G2</accession>
<evidence type="ECO:0000259" key="2">
    <source>
        <dbReference type="PROSITE" id="PS51208"/>
    </source>
</evidence>
<dbReference type="Proteomes" id="UP000509568">
    <property type="component" value="Chromosome"/>
</dbReference>
<dbReference type="PRINTS" id="PR01484">
    <property type="entry name" value="PRTACTNFAMLY"/>
</dbReference>
<gene>
    <name evidence="3" type="ORF">HWQ56_03375</name>
</gene>
<dbReference type="SMART" id="SM00869">
    <property type="entry name" value="Autotransporter"/>
    <property type="match status" value="1"/>
</dbReference>
<feature type="domain" description="Autotransporter" evidence="2">
    <location>
        <begin position="58"/>
        <end position="322"/>
    </location>
</feature>
<dbReference type="SUPFAM" id="SSF103515">
    <property type="entry name" value="Autotransporter"/>
    <property type="match status" value="1"/>
</dbReference>
<evidence type="ECO:0000313" key="3">
    <source>
        <dbReference type="EMBL" id="QKZ02895.1"/>
    </source>
</evidence>
<dbReference type="AlphaFoldDB" id="A0A7D5D5G2"/>
<evidence type="ECO:0000256" key="1">
    <source>
        <dbReference type="SAM" id="SignalP"/>
    </source>
</evidence>
<dbReference type="EMBL" id="CP056030">
    <property type="protein sequence ID" value="QKZ02895.1"/>
    <property type="molecule type" value="Genomic_DNA"/>
</dbReference>
<dbReference type="InterPro" id="IPR036709">
    <property type="entry name" value="Autotransporte_beta_dom_sf"/>
</dbReference>
<organism evidence="3 4">
    <name type="scientific">Pseudomonas eucalypticola</name>
    <dbReference type="NCBI Taxonomy" id="2599595"/>
    <lineage>
        <taxon>Bacteria</taxon>
        <taxon>Pseudomonadati</taxon>
        <taxon>Pseudomonadota</taxon>
        <taxon>Gammaproteobacteria</taxon>
        <taxon>Pseudomonadales</taxon>
        <taxon>Pseudomonadaceae</taxon>
        <taxon>Pseudomonas</taxon>
    </lineage>
</organism>
<dbReference type="InterPro" id="IPR005546">
    <property type="entry name" value="Autotransporte_beta"/>
</dbReference>
<dbReference type="InterPro" id="IPR051551">
    <property type="entry name" value="Autotransporter_adhesion"/>
</dbReference>
<name>A0A7D5D5G2_9PSED</name>
<proteinExistence type="predicted"/>
<dbReference type="KEGG" id="pez:HWQ56_03375"/>
<feature type="signal peptide" evidence="1">
    <location>
        <begin position="1"/>
        <end position="23"/>
    </location>
</feature>
<feature type="chain" id="PRO_5028924196" evidence="1">
    <location>
        <begin position="24"/>
        <end position="322"/>
    </location>
</feature>
<dbReference type="Gene3D" id="2.40.128.130">
    <property type="entry name" value="Autotransporter beta-domain"/>
    <property type="match status" value="1"/>
</dbReference>
<dbReference type="RefSeq" id="WP_158155009.1">
    <property type="nucleotide sequence ID" value="NZ_CP056030.1"/>
</dbReference>
<dbReference type="Pfam" id="PF03797">
    <property type="entry name" value="Autotransporter"/>
    <property type="match status" value="1"/>
</dbReference>
<keyword evidence="1" id="KW-0732">Signal</keyword>
<dbReference type="InterPro" id="IPR006315">
    <property type="entry name" value="OM_autotransptr_brl_dom"/>
</dbReference>
<reference evidence="3 4" key="1">
    <citation type="submission" date="2020-06" db="EMBL/GenBank/DDBJ databases">
        <title>Pseudomonas eucalypticola sp. nov., an endophyte of Eucalyptus dunnii leaves with biocontrol ability of eucalyptus leaf blight.</title>
        <authorList>
            <person name="Liu Y."/>
            <person name="Song Z."/>
            <person name="Zeng H."/>
            <person name="Lu M."/>
            <person name="Wang X."/>
            <person name="Lian X."/>
            <person name="Zhang Q."/>
        </authorList>
    </citation>
    <scope>NUCLEOTIDE SEQUENCE [LARGE SCALE GENOMIC DNA]</scope>
    <source>
        <strain evidence="3 4">NP-1</strain>
    </source>
</reference>
<dbReference type="GO" id="GO:0019867">
    <property type="term" value="C:outer membrane"/>
    <property type="evidence" value="ECO:0007669"/>
    <property type="project" value="InterPro"/>
</dbReference>
<keyword evidence="4" id="KW-1185">Reference proteome</keyword>
<evidence type="ECO:0000313" key="4">
    <source>
        <dbReference type="Proteomes" id="UP000509568"/>
    </source>
</evidence>
<dbReference type="PANTHER" id="PTHR35037">
    <property type="entry name" value="C-TERMINAL REGION OF AIDA-LIKE PROTEIN"/>
    <property type="match status" value="1"/>
</dbReference>